<proteinExistence type="predicted"/>
<dbReference type="EMBL" id="CVQH01000114">
    <property type="protein sequence ID" value="CRJ82867.1"/>
    <property type="molecule type" value="Genomic_DNA"/>
</dbReference>
<evidence type="ECO:0000313" key="5">
    <source>
        <dbReference type="Proteomes" id="UP000045706"/>
    </source>
</evidence>
<dbReference type="Proteomes" id="UP000044602">
    <property type="component" value="Unassembled WGS sequence"/>
</dbReference>
<dbReference type="EMBL" id="CVQI01032828">
    <property type="protein sequence ID" value="CRK42405.1"/>
    <property type="molecule type" value="Genomic_DNA"/>
</dbReference>
<evidence type="ECO:0000313" key="2">
    <source>
        <dbReference type="EMBL" id="CRJ82867.1"/>
    </source>
</evidence>
<sequence length="304" mass="33640">MERDTTLRPGEVVLTDRSSAESNHLIIASGQEHSMLQLKIQLQRVSHQPSHTSSHKMSPGATDRKPEERWTVGLRNMAPSRLRDRLQPRSHSWLFRDTSFSLCDMWSRRRLESSTTNTAWKRIRRVGATSARVRDIGSPDDQGSPSRAGSPQHPHSAAARKVQMQATMAMPTGRCYVTVCEWRRGKETVGVRTTVSTRHGSPELVSSAAQPQAHQRTQRLDIRPCGAVPRLGRVRLPGGAEPTRSAEGCTQRPQTRVKIATPGGLPSGLLARWSRCLSFPHVLSLSQPGVALAVESTEDHRGHS</sequence>
<evidence type="ECO:0000313" key="3">
    <source>
        <dbReference type="EMBL" id="CRK42405.1"/>
    </source>
</evidence>
<name>A0A0G4KDB3_VERLO</name>
<gene>
    <name evidence="2" type="ORF">BN1708_009056</name>
    <name evidence="3" type="ORF">BN1723_000814</name>
</gene>
<dbReference type="Proteomes" id="UP000045706">
    <property type="component" value="Unassembled WGS sequence"/>
</dbReference>
<dbReference type="AlphaFoldDB" id="A0A0G4KDB3"/>
<feature type="region of interest" description="Disordered" evidence="1">
    <location>
        <begin position="127"/>
        <end position="160"/>
    </location>
</feature>
<accession>A0A0G4KDB3</accession>
<evidence type="ECO:0000313" key="4">
    <source>
        <dbReference type="Proteomes" id="UP000044602"/>
    </source>
</evidence>
<feature type="region of interest" description="Disordered" evidence="1">
    <location>
        <begin position="46"/>
        <end position="66"/>
    </location>
</feature>
<evidence type="ECO:0000256" key="1">
    <source>
        <dbReference type="SAM" id="MobiDB-lite"/>
    </source>
</evidence>
<feature type="region of interest" description="Disordered" evidence="1">
    <location>
        <begin position="197"/>
        <end position="217"/>
    </location>
</feature>
<feature type="compositionally biased region" description="Polar residues" evidence="1">
    <location>
        <begin position="46"/>
        <end position="56"/>
    </location>
</feature>
<keyword evidence="4" id="KW-1185">Reference proteome</keyword>
<organism evidence="2 4">
    <name type="scientific">Verticillium longisporum</name>
    <name type="common">Verticillium dahliae var. longisporum</name>
    <dbReference type="NCBI Taxonomy" id="100787"/>
    <lineage>
        <taxon>Eukaryota</taxon>
        <taxon>Fungi</taxon>
        <taxon>Dikarya</taxon>
        <taxon>Ascomycota</taxon>
        <taxon>Pezizomycotina</taxon>
        <taxon>Sordariomycetes</taxon>
        <taxon>Hypocreomycetidae</taxon>
        <taxon>Glomerellales</taxon>
        <taxon>Plectosphaerellaceae</taxon>
        <taxon>Verticillium</taxon>
    </lineage>
</organism>
<reference evidence="4 5" key="1">
    <citation type="submission" date="2015-05" db="EMBL/GenBank/DDBJ databases">
        <authorList>
            <person name="Fogelqvist Johan"/>
        </authorList>
    </citation>
    <scope>NUCLEOTIDE SEQUENCE [LARGE SCALE GENOMIC DNA]</scope>
    <source>
        <strain evidence="2">VL1</strain>
        <strain evidence="3">VL2</strain>
    </source>
</reference>
<protein>
    <submittedName>
        <fullName evidence="2">Uncharacterized protein</fullName>
    </submittedName>
</protein>